<dbReference type="PANTHER" id="PTHR24208">
    <property type="entry name" value="LIM/HOMEOBOX PROTEIN LHX"/>
    <property type="match status" value="1"/>
</dbReference>
<evidence type="ECO:0000256" key="1">
    <source>
        <dbReference type="ARBA" id="ARBA00004123"/>
    </source>
</evidence>
<dbReference type="InterPro" id="IPR050453">
    <property type="entry name" value="LIM_Homeobox_TF"/>
</dbReference>
<dbReference type="GO" id="GO:0005634">
    <property type="term" value="C:nucleus"/>
    <property type="evidence" value="ECO:0007669"/>
    <property type="project" value="UniProtKB-SubCell"/>
</dbReference>
<feature type="domain" description="Homeobox" evidence="11">
    <location>
        <begin position="117"/>
        <end position="166"/>
    </location>
</feature>
<dbReference type="WBParaSite" id="PEQ_0000251201-mRNA-1">
    <property type="protein sequence ID" value="PEQ_0000251201-mRNA-1"/>
    <property type="gene ID" value="PEQ_0000251201"/>
</dbReference>
<evidence type="ECO:0000256" key="7">
    <source>
        <dbReference type="ARBA" id="ARBA00023155"/>
    </source>
</evidence>
<dbReference type="InterPro" id="IPR001356">
    <property type="entry name" value="HD"/>
</dbReference>
<evidence type="ECO:0000256" key="2">
    <source>
        <dbReference type="ARBA" id="ARBA00022723"/>
    </source>
</evidence>
<dbReference type="Pfam" id="PF00046">
    <property type="entry name" value="Homeodomain"/>
    <property type="match status" value="1"/>
</dbReference>
<keyword evidence="5" id="KW-0440">LIM domain</keyword>
<evidence type="ECO:0000256" key="5">
    <source>
        <dbReference type="ARBA" id="ARBA00023038"/>
    </source>
</evidence>
<protein>
    <submittedName>
        <fullName evidence="13">Homeobox domain-containing protein</fullName>
    </submittedName>
</protein>
<evidence type="ECO:0000256" key="3">
    <source>
        <dbReference type="ARBA" id="ARBA00022737"/>
    </source>
</evidence>
<evidence type="ECO:0000256" key="9">
    <source>
        <dbReference type="PROSITE-ProRule" id="PRU00108"/>
    </source>
</evidence>
<dbReference type="GO" id="GO:0030182">
    <property type="term" value="P:neuron differentiation"/>
    <property type="evidence" value="ECO:0007669"/>
    <property type="project" value="TreeGrafter"/>
</dbReference>
<dbReference type="GO" id="GO:0045664">
    <property type="term" value="P:regulation of neuron differentiation"/>
    <property type="evidence" value="ECO:0007669"/>
    <property type="project" value="UniProtKB-ARBA"/>
</dbReference>
<reference evidence="13" key="1">
    <citation type="submission" date="2022-11" db="UniProtKB">
        <authorList>
            <consortium name="WormBaseParasite"/>
        </authorList>
    </citation>
    <scope>IDENTIFICATION</scope>
</reference>
<dbReference type="PANTHER" id="PTHR24208:SF168">
    <property type="entry name" value="PROTEIN APTEROUS"/>
    <property type="match status" value="1"/>
</dbReference>
<comment type="subcellular location">
    <subcellularLocation>
        <location evidence="1 9 10">Nucleus</location>
    </subcellularLocation>
</comment>
<dbReference type="SMART" id="SM00389">
    <property type="entry name" value="HOX"/>
    <property type="match status" value="1"/>
</dbReference>
<evidence type="ECO:0000259" key="11">
    <source>
        <dbReference type="PROSITE" id="PS50071"/>
    </source>
</evidence>
<evidence type="ECO:0000313" key="12">
    <source>
        <dbReference type="Proteomes" id="UP000887564"/>
    </source>
</evidence>
<evidence type="ECO:0000256" key="10">
    <source>
        <dbReference type="RuleBase" id="RU000682"/>
    </source>
</evidence>
<dbReference type="FunFam" id="1.10.10.60:FF:000027">
    <property type="entry name" value="LIM/homeobox protein Lhx9"/>
    <property type="match status" value="1"/>
</dbReference>
<dbReference type="CDD" id="cd00086">
    <property type="entry name" value="homeodomain"/>
    <property type="match status" value="1"/>
</dbReference>
<dbReference type="GO" id="GO:0045944">
    <property type="term" value="P:positive regulation of transcription by RNA polymerase II"/>
    <property type="evidence" value="ECO:0007669"/>
    <property type="project" value="UniProtKB-ARBA"/>
</dbReference>
<keyword evidence="2" id="KW-0479">Metal-binding</keyword>
<evidence type="ECO:0000256" key="6">
    <source>
        <dbReference type="ARBA" id="ARBA00023125"/>
    </source>
</evidence>
<dbReference type="Gene3D" id="1.10.10.60">
    <property type="entry name" value="Homeodomain-like"/>
    <property type="match status" value="1"/>
</dbReference>
<proteinExistence type="predicted"/>
<keyword evidence="6 9" id="KW-0238">DNA-binding</keyword>
<keyword evidence="8 9" id="KW-0539">Nucleus</keyword>
<organism evidence="12 13">
    <name type="scientific">Parascaris equorum</name>
    <name type="common">Equine roundworm</name>
    <dbReference type="NCBI Taxonomy" id="6256"/>
    <lineage>
        <taxon>Eukaryota</taxon>
        <taxon>Metazoa</taxon>
        <taxon>Ecdysozoa</taxon>
        <taxon>Nematoda</taxon>
        <taxon>Chromadorea</taxon>
        <taxon>Rhabditida</taxon>
        <taxon>Spirurina</taxon>
        <taxon>Ascaridomorpha</taxon>
        <taxon>Ascaridoidea</taxon>
        <taxon>Ascarididae</taxon>
        <taxon>Parascaris</taxon>
    </lineage>
</organism>
<keyword evidence="4" id="KW-0862">Zinc</keyword>
<evidence type="ECO:0000256" key="8">
    <source>
        <dbReference type="ARBA" id="ARBA00023242"/>
    </source>
</evidence>
<dbReference type="SUPFAM" id="SSF46689">
    <property type="entry name" value="Homeodomain-like"/>
    <property type="match status" value="1"/>
</dbReference>
<dbReference type="GO" id="GO:0000981">
    <property type="term" value="F:DNA-binding transcription factor activity, RNA polymerase II-specific"/>
    <property type="evidence" value="ECO:0007669"/>
    <property type="project" value="TreeGrafter"/>
</dbReference>
<dbReference type="AlphaFoldDB" id="A0A914RKY9"/>
<keyword evidence="3" id="KW-0677">Repeat</keyword>
<sequence length="166" mass="19235">MAWEGIFCCNFTIPQKRFEINKGFLTSLLTRRSFIYRDFGLLVISSTSSYNTVIEYEKTHSFRCTTCGLTFFHTKNVSLILVFSSTVFFGAQIFLLNKESSNLSADYCDDEVLTQSGRSKRMRTSFKHHQLRTMKSYFNLNHNPDAKDLKQLAQRTGLTKRVLQVI</sequence>
<dbReference type="GO" id="GO:0000977">
    <property type="term" value="F:RNA polymerase II transcription regulatory region sequence-specific DNA binding"/>
    <property type="evidence" value="ECO:0007669"/>
    <property type="project" value="UniProtKB-ARBA"/>
</dbReference>
<dbReference type="InterPro" id="IPR009057">
    <property type="entry name" value="Homeodomain-like_sf"/>
</dbReference>
<dbReference type="PROSITE" id="PS50071">
    <property type="entry name" value="HOMEOBOX_2"/>
    <property type="match status" value="1"/>
</dbReference>
<accession>A0A914RKY9</accession>
<name>A0A914RKY9_PAREQ</name>
<evidence type="ECO:0000256" key="4">
    <source>
        <dbReference type="ARBA" id="ARBA00022833"/>
    </source>
</evidence>
<keyword evidence="12" id="KW-1185">Reference proteome</keyword>
<keyword evidence="7 9" id="KW-0371">Homeobox</keyword>
<dbReference type="GO" id="GO:0046872">
    <property type="term" value="F:metal ion binding"/>
    <property type="evidence" value="ECO:0007669"/>
    <property type="project" value="UniProtKB-KW"/>
</dbReference>
<evidence type="ECO:0000313" key="13">
    <source>
        <dbReference type="WBParaSite" id="PEQ_0000251201-mRNA-1"/>
    </source>
</evidence>
<dbReference type="Proteomes" id="UP000887564">
    <property type="component" value="Unplaced"/>
</dbReference>